<accession>A0A2H3JAV3</accession>
<organism evidence="1 2">
    <name type="scientific">Wolfiporia cocos (strain MD-104)</name>
    <name type="common">Brown rot fungus</name>
    <dbReference type="NCBI Taxonomy" id="742152"/>
    <lineage>
        <taxon>Eukaryota</taxon>
        <taxon>Fungi</taxon>
        <taxon>Dikarya</taxon>
        <taxon>Basidiomycota</taxon>
        <taxon>Agaricomycotina</taxon>
        <taxon>Agaricomycetes</taxon>
        <taxon>Polyporales</taxon>
        <taxon>Phaeolaceae</taxon>
        <taxon>Wolfiporia</taxon>
    </lineage>
</organism>
<dbReference type="EMBL" id="KB467865">
    <property type="protein sequence ID" value="PCH35879.1"/>
    <property type="molecule type" value="Genomic_DNA"/>
</dbReference>
<dbReference type="AlphaFoldDB" id="A0A2H3JAV3"/>
<name>A0A2H3JAV3_WOLCO</name>
<proteinExistence type="predicted"/>
<dbReference type="OrthoDB" id="5348546at2759"/>
<gene>
    <name evidence="1" type="ORF">WOLCODRAFT_91743</name>
</gene>
<reference evidence="1 2" key="1">
    <citation type="journal article" date="2012" name="Science">
        <title>The Paleozoic origin of enzymatic lignin decomposition reconstructed from 31 fungal genomes.</title>
        <authorList>
            <person name="Floudas D."/>
            <person name="Binder M."/>
            <person name="Riley R."/>
            <person name="Barry K."/>
            <person name="Blanchette R.A."/>
            <person name="Henrissat B."/>
            <person name="Martinez A.T."/>
            <person name="Otillar R."/>
            <person name="Spatafora J.W."/>
            <person name="Yadav J.S."/>
            <person name="Aerts A."/>
            <person name="Benoit I."/>
            <person name="Boyd A."/>
            <person name="Carlson A."/>
            <person name="Copeland A."/>
            <person name="Coutinho P.M."/>
            <person name="de Vries R.P."/>
            <person name="Ferreira P."/>
            <person name="Findley K."/>
            <person name="Foster B."/>
            <person name="Gaskell J."/>
            <person name="Glotzer D."/>
            <person name="Gorecki P."/>
            <person name="Heitman J."/>
            <person name="Hesse C."/>
            <person name="Hori C."/>
            <person name="Igarashi K."/>
            <person name="Jurgens J.A."/>
            <person name="Kallen N."/>
            <person name="Kersten P."/>
            <person name="Kohler A."/>
            <person name="Kuees U."/>
            <person name="Kumar T.K.A."/>
            <person name="Kuo A."/>
            <person name="LaButti K."/>
            <person name="Larrondo L.F."/>
            <person name="Lindquist E."/>
            <person name="Ling A."/>
            <person name="Lombard V."/>
            <person name="Lucas S."/>
            <person name="Lundell T."/>
            <person name="Martin R."/>
            <person name="McLaughlin D.J."/>
            <person name="Morgenstern I."/>
            <person name="Morin E."/>
            <person name="Murat C."/>
            <person name="Nagy L.G."/>
            <person name="Nolan M."/>
            <person name="Ohm R.A."/>
            <person name="Patyshakuliyeva A."/>
            <person name="Rokas A."/>
            <person name="Ruiz-Duenas F.J."/>
            <person name="Sabat G."/>
            <person name="Salamov A."/>
            <person name="Samejima M."/>
            <person name="Schmutz J."/>
            <person name="Slot J.C."/>
            <person name="St John F."/>
            <person name="Stenlid J."/>
            <person name="Sun H."/>
            <person name="Sun S."/>
            <person name="Syed K."/>
            <person name="Tsang A."/>
            <person name="Wiebenga A."/>
            <person name="Young D."/>
            <person name="Pisabarro A."/>
            <person name="Eastwood D.C."/>
            <person name="Martin F."/>
            <person name="Cullen D."/>
            <person name="Grigoriev I.V."/>
            <person name="Hibbett D.S."/>
        </authorList>
    </citation>
    <scope>NUCLEOTIDE SEQUENCE [LARGE SCALE GENOMIC DNA]</scope>
    <source>
        <strain evidence="1 2">MD-104</strain>
    </source>
</reference>
<dbReference type="Proteomes" id="UP000218811">
    <property type="component" value="Unassembled WGS sequence"/>
</dbReference>
<sequence>MQGMLIETLATSRASSMPPSTLYSAMIASRPSLKDIRSLQGEGVLSKREWLSAIEDVLEAGRRSTGVFGKVESTVKDTADHQLESQWFYVPERDADQERATLIRSMMPRPAKRSETKKAKQYYWRPLGKISRWDPEDDL</sequence>
<keyword evidence="2" id="KW-1185">Reference proteome</keyword>
<evidence type="ECO:0000313" key="1">
    <source>
        <dbReference type="EMBL" id="PCH35879.1"/>
    </source>
</evidence>
<protein>
    <submittedName>
        <fullName evidence="1">Uncharacterized protein</fullName>
    </submittedName>
</protein>
<dbReference type="STRING" id="742152.A0A2H3JAV3"/>
<dbReference type="OMA" id="IRAMMPR"/>
<evidence type="ECO:0000313" key="2">
    <source>
        <dbReference type="Proteomes" id="UP000218811"/>
    </source>
</evidence>